<dbReference type="RefSeq" id="WP_156683500.1">
    <property type="nucleotide sequence ID" value="NZ_CABWIB010000001.1"/>
</dbReference>
<dbReference type="InterPro" id="IPR012135">
    <property type="entry name" value="Dihydroorotate_DH_1_2"/>
</dbReference>
<keyword evidence="11" id="KW-0665">Pyrimidine biosynthesis</keyword>
<dbReference type="InterPro" id="IPR023359">
    <property type="entry name" value="Dihydro_DH_chainA_dom2"/>
</dbReference>
<dbReference type="GO" id="GO:1990663">
    <property type="term" value="F:dihydroorotate dehydrogenase (fumarate) activity"/>
    <property type="evidence" value="ECO:0007669"/>
    <property type="project" value="UniProtKB-EC"/>
</dbReference>
<keyword evidence="8" id="KW-0963">Cytoplasm</keyword>
<dbReference type="EMBL" id="CABWIB010000001">
    <property type="protein sequence ID" value="VWL85510.1"/>
    <property type="molecule type" value="Genomic_DNA"/>
</dbReference>
<evidence type="ECO:0000256" key="12">
    <source>
        <dbReference type="ARBA" id="ARBA00023002"/>
    </source>
</evidence>
<evidence type="ECO:0000256" key="9">
    <source>
        <dbReference type="ARBA" id="ARBA00022630"/>
    </source>
</evidence>
<dbReference type="InterPro" id="IPR033886">
    <property type="entry name" value="DHOD_1A"/>
</dbReference>
<dbReference type="InterPro" id="IPR050074">
    <property type="entry name" value="DHO_dehydrogenase"/>
</dbReference>
<evidence type="ECO:0000256" key="10">
    <source>
        <dbReference type="ARBA" id="ARBA00022643"/>
    </source>
</evidence>
<dbReference type="InterPro" id="IPR013785">
    <property type="entry name" value="Aldolase_TIM"/>
</dbReference>
<dbReference type="PIRSF" id="PIRSF000164">
    <property type="entry name" value="DHO_oxidase"/>
    <property type="match status" value="1"/>
</dbReference>
<evidence type="ECO:0000256" key="11">
    <source>
        <dbReference type="ARBA" id="ARBA00022975"/>
    </source>
</evidence>
<evidence type="ECO:0000256" key="4">
    <source>
        <dbReference type="ARBA" id="ARBA00004725"/>
    </source>
</evidence>
<dbReference type="Gene3D" id="2.30.26.10">
    <property type="entry name" value="Dihydroorotate Dehydrogenase A, chain A, domain 2"/>
    <property type="match status" value="1"/>
</dbReference>
<dbReference type="EC" id="1.3.98.1" evidence="7"/>
<keyword evidence="10" id="KW-0288">FMN</keyword>
<name>A0A6I8MBD3_9FUSO</name>
<organism evidence="14 15">
    <name type="scientific">Oceanivirga miroungae</name>
    <dbReference type="NCBI Taxonomy" id="1130046"/>
    <lineage>
        <taxon>Bacteria</taxon>
        <taxon>Fusobacteriati</taxon>
        <taxon>Fusobacteriota</taxon>
        <taxon>Fusobacteriia</taxon>
        <taxon>Fusobacteriales</taxon>
        <taxon>Leptotrichiaceae</taxon>
        <taxon>Oceanivirga</taxon>
    </lineage>
</organism>
<comment type="subcellular location">
    <subcellularLocation>
        <location evidence="3">Cytoplasm</location>
    </subcellularLocation>
</comment>
<gene>
    <name evidence="14" type="ORF">OMES3154_00796</name>
</gene>
<evidence type="ECO:0000256" key="8">
    <source>
        <dbReference type="ARBA" id="ARBA00022490"/>
    </source>
</evidence>
<sequence>MNLKVKIKDFEFENPLMNAAGVNCYTIDELEEIRNSKAASFVTKTCTLNTRQGNLEPRYYENELGSINSMGLPNLGIDYYLNYLESLDGTYFLSVTEMNTENIHKILEKINESSFNGLVELNLSCPNIEGKPQIAYDFKTTDKLLADIFKYFKKDLGVKLPPYFDLAHFDIMANILNKYPIRFVNSINSIGNAIIIDENDTVVIKPKNGFGGLGGEYIKPTALANVNAFYRRLNKDIKIIGTGGVNTGRDVYEHILCGAYMVQIGTRLQKEKSKVFERILNELKEIMKEKNYNSLDEFRGKLKTL</sequence>
<keyword evidence="9" id="KW-0285">Flavoprotein</keyword>
<accession>A0A6I8MBD3</accession>
<feature type="domain" description="Dihydroorotate dehydrogenase catalytic" evidence="13">
    <location>
        <begin position="3"/>
        <end position="287"/>
    </location>
</feature>
<keyword evidence="12" id="KW-0560">Oxidoreductase</keyword>
<evidence type="ECO:0000256" key="1">
    <source>
        <dbReference type="ARBA" id="ARBA00001694"/>
    </source>
</evidence>
<dbReference type="PANTHER" id="PTHR48109">
    <property type="entry name" value="DIHYDROOROTATE DEHYDROGENASE (QUINONE), MITOCHONDRIAL-RELATED"/>
    <property type="match status" value="1"/>
</dbReference>
<comment type="cofactor">
    <cofactor evidence="2">
        <name>FMN</name>
        <dbReference type="ChEBI" id="CHEBI:58210"/>
    </cofactor>
</comment>
<dbReference type="InterPro" id="IPR005720">
    <property type="entry name" value="Dihydroorotate_DH_cat"/>
</dbReference>
<dbReference type="PANTHER" id="PTHR48109:SF1">
    <property type="entry name" value="DIHYDROOROTATE DEHYDROGENASE (FUMARATE)"/>
    <property type="match status" value="1"/>
</dbReference>
<evidence type="ECO:0000313" key="14">
    <source>
        <dbReference type="EMBL" id="VWL85510.1"/>
    </source>
</evidence>
<evidence type="ECO:0000256" key="5">
    <source>
        <dbReference type="ARBA" id="ARBA00008008"/>
    </source>
</evidence>
<dbReference type="GO" id="GO:0006207">
    <property type="term" value="P:'de novo' pyrimidine nucleobase biosynthetic process"/>
    <property type="evidence" value="ECO:0007669"/>
    <property type="project" value="InterPro"/>
</dbReference>
<comment type="similarity">
    <text evidence="5">Belongs to the dihydroorotate dehydrogenase family. Type 1 subfamily.</text>
</comment>
<dbReference type="GO" id="GO:0005737">
    <property type="term" value="C:cytoplasm"/>
    <property type="evidence" value="ECO:0007669"/>
    <property type="project" value="UniProtKB-SubCell"/>
</dbReference>
<evidence type="ECO:0000313" key="15">
    <source>
        <dbReference type="Proteomes" id="UP000419017"/>
    </source>
</evidence>
<dbReference type="SUPFAM" id="SSF51395">
    <property type="entry name" value="FMN-linked oxidoreductases"/>
    <property type="match status" value="1"/>
</dbReference>
<dbReference type="Pfam" id="PF01180">
    <property type="entry name" value="DHO_dh"/>
    <property type="match status" value="1"/>
</dbReference>
<dbReference type="CDD" id="cd04741">
    <property type="entry name" value="DHOD_1A_like"/>
    <property type="match status" value="1"/>
</dbReference>
<comment type="subunit">
    <text evidence="6">Homodimer.</text>
</comment>
<evidence type="ECO:0000256" key="6">
    <source>
        <dbReference type="ARBA" id="ARBA00011738"/>
    </source>
</evidence>
<dbReference type="Gene3D" id="3.20.20.70">
    <property type="entry name" value="Aldolase class I"/>
    <property type="match status" value="1"/>
</dbReference>
<reference evidence="14 15" key="1">
    <citation type="submission" date="2019-10" db="EMBL/GenBank/DDBJ databases">
        <authorList>
            <person name="Blom J."/>
        </authorList>
    </citation>
    <scope>NUCLEOTIDE SEQUENCE [LARGE SCALE GENOMIC DNA]</scope>
    <source>
        <strain evidence="14 15">ES3154-GLU</strain>
    </source>
</reference>
<dbReference type="UniPathway" id="UPA00070"/>
<protein>
    <recommendedName>
        <fullName evidence="7">dihydroorotate oxidase (fumarate)</fullName>
        <ecNumber evidence="7">1.3.98.1</ecNumber>
    </recommendedName>
</protein>
<comment type="catalytic activity">
    <reaction evidence="1">
        <text>(S)-dihydroorotate + fumarate = orotate + succinate</text>
        <dbReference type="Rhea" id="RHEA:30059"/>
        <dbReference type="ChEBI" id="CHEBI:29806"/>
        <dbReference type="ChEBI" id="CHEBI:30031"/>
        <dbReference type="ChEBI" id="CHEBI:30839"/>
        <dbReference type="ChEBI" id="CHEBI:30864"/>
        <dbReference type="EC" id="1.3.98.1"/>
    </reaction>
</comment>
<evidence type="ECO:0000256" key="7">
    <source>
        <dbReference type="ARBA" id="ARBA00011911"/>
    </source>
</evidence>
<dbReference type="PROSITE" id="PS00912">
    <property type="entry name" value="DHODEHASE_2"/>
    <property type="match status" value="1"/>
</dbReference>
<proteinExistence type="inferred from homology"/>
<dbReference type="InterPro" id="IPR001295">
    <property type="entry name" value="Dihydroorotate_DH_CS"/>
</dbReference>
<comment type="pathway">
    <text evidence="4">Pyrimidine metabolism; UMP biosynthesis via de novo pathway.</text>
</comment>
<evidence type="ECO:0000256" key="3">
    <source>
        <dbReference type="ARBA" id="ARBA00004496"/>
    </source>
</evidence>
<evidence type="ECO:0000256" key="2">
    <source>
        <dbReference type="ARBA" id="ARBA00001917"/>
    </source>
</evidence>
<dbReference type="AlphaFoldDB" id="A0A6I8MBD3"/>
<evidence type="ECO:0000259" key="13">
    <source>
        <dbReference type="Pfam" id="PF01180"/>
    </source>
</evidence>
<dbReference type="NCBIfam" id="NF002702">
    <property type="entry name" value="PRK02506.1"/>
    <property type="match status" value="1"/>
</dbReference>
<dbReference type="GO" id="GO:0044205">
    <property type="term" value="P:'de novo' UMP biosynthetic process"/>
    <property type="evidence" value="ECO:0007669"/>
    <property type="project" value="UniProtKB-UniPathway"/>
</dbReference>
<keyword evidence="15" id="KW-1185">Reference proteome</keyword>
<dbReference type="FunFam" id="3.20.20.70:FF:000027">
    <property type="entry name" value="Dihydropyrimidine dehydrogenase [NADP(+)]"/>
    <property type="match status" value="1"/>
</dbReference>
<dbReference type="Proteomes" id="UP000419017">
    <property type="component" value="Unassembled WGS sequence"/>
</dbReference>